<evidence type="ECO:0000259" key="4">
    <source>
        <dbReference type="Pfam" id="PF00185"/>
    </source>
</evidence>
<feature type="domain" description="Aspartate/ornithine carbamoyltransferase carbamoyl-P binding" evidence="5">
    <location>
        <begin position="12"/>
        <end position="144"/>
    </location>
</feature>
<dbReference type="PANTHER" id="PTHR45753:SF3">
    <property type="entry name" value="ORNITHINE TRANSCARBAMYLASE, MITOCHONDRIAL"/>
    <property type="match status" value="1"/>
</dbReference>
<accession>A0A4P9ZEW1</accession>
<dbReference type="InterPro" id="IPR006131">
    <property type="entry name" value="Asp_carbamoyltransf_Asp/Orn-bd"/>
</dbReference>
<evidence type="ECO:0000256" key="3">
    <source>
        <dbReference type="ARBA" id="ARBA00022679"/>
    </source>
</evidence>
<dbReference type="GO" id="GO:0042450">
    <property type="term" value="P:L-arginine biosynthetic process via ornithine"/>
    <property type="evidence" value="ECO:0007669"/>
    <property type="project" value="TreeGrafter"/>
</dbReference>
<organism evidence="6 7">
    <name type="scientific">Metschnikowia bicuspidata</name>
    <dbReference type="NCBI Taxonomy" id="27322"/>
    <lineage>
        <taxon>Eukaryota</taxon>
        <taxon>Fungi</taxon>
        <taxon>Dikarya</taxon>
        <taxon>Ascomycota</taxon>
        <taxon>Saccharomycotina</taxon>
        <taxon>Pichiomycetes</taxon>
        <taxon>Metschnikowiaceae</taxon>
        <taxon>Metschnikowia</taxon>
    </lineage>
</organism>
<dbReference type="InterPro" id="IPR036901">
    <property type="entry name" value="Asp/Orn_carbamoylTrfase_sf"/>
</dbReference>
<dbReference type="GO" id="GO:0005739">
    <property type="term" value="C:mitochondrion"/>
    <property type="evidence" value="ECO:0007669"/>
    <property type="project" value="TreeGrafter"/>
</dbReference>
<dbReference type="GO" id="GO:0019240">
    <property type="term" value="P:citrulline biosynthetic process"/>
    <property type="evidence" value="ECO:0007669"/>
    <property type="project" value="TreeGrafter"/>
</dbReference>
<dbReference type="InterPro" id="IPR006130">
    <property type="entry name" value="Asp/Orn_carbamoylTrfase"/>
</dbReference>
<keyword evidence="3" id="KW-0808">Transferase</keyword>
<dbReference type="InterPro" id="IPR006132">
    <property type="entry name" value="Asp/Orn_carbamoyltranf_P-bd"/>
</dbReference>
<dbReference type="PRINTS" id="PR00102">
    <property type="entry name" value="OTCASE"/>
</dbReference>
<evidence type="ECO:0000256" key="1">
    <source>
        <dbReference type="ARBA" id="ARBA00007805"/>
    </source>
</evidence>
<dbReference type="InterPro" id="IPR002292">
    <property type="entry name" value="Orn/put_carbamltrans"/>
</dbReference>
<evidence type="ECO:0000259" key="5">
    <source>
        <dbReference type="Pfam" id="PF02729"/>
    </source>
</evidence>
<dbReference type="PANTHER" id="PTHR45753">
    <property type="entry name" value="ORNITHINE CARBAMOYLTRANSFERASE, MITOCHONDRIAL"/>
    <property type="match status" value="1"/>
</dbReference>
<evidence type="ECO:0000313" key="6">
    <source>
        <dbReference type="EMBL" id="RKP31556.1"/>
    </source>
</evidence>
<keyword evidence="7" id="KW-1185">Reference proteome</keyword>
<comment type="similarity">
    <text evidence="1">Belongs to the aspartate/ornithine carbamoyltransferase superfamily. OTCase family.</text>
</comment>
<dbReference type="Pfam" id="PF02729">
    <property type="entry name" value="OTCace_N"/>
    <property type="match status" value="1"/>
</dbReference>
<evidence type="ECO:0000313" key="7">
    <source>
        <dbReference type="Proteomes" id="UP000268321"/>
    </source>
</evidence>
<dbReference type="EC" id="2.1.3.3" evidence="2"/>
<protein>
    <recommendedName>
        <fullName evidence="2">ornithine carbamoyltransferase</fullName>
        <ecNumber evidence="2">2.1.3.3</ecNumber>
    </recommendedName>
</protein>
<evidence type="ECO:0000256" key="2">
    <source>
        <dbReference type="ARBA" id="ARBA00013007"/>
    </source>
</evidence>
<name>A0A4P9ZEW1_9ASCO</name>
<sequence length="304" mass="33886">MPSKQACIAPSHSLNITSLRNEEFSSLVAKAEKLKKMIKNDDTAALEATHEKIMGKLVALLFSKRSTRTRISSESKDDIQLGTNECIQDTTRVISSITSCVFARVNRHQDIQDLCKYSRVSIINSLCDKYHSLQAITDIMSIKEAFGHTEGLRLAWFSDANNVLKDLCIAASKSGVSVSVLVPHGITVDAYVVAAARKLVSEKNTLAFEVLKSPTDALKNANVVITDNFFYGRREPSSRHIEAVCWVQAMLKEGGVHENWHFMHYLPRCPEESDRSIVFEEAENRLYAAMAVLEAFVVCKGDLM</sequence>
<proteinExistence type="inferred from homology"/>
<dbReference type="GO" id="GO:0004585">
    <property type="term" value="F:ornithine carbamoyltransferase activity"/>
    <property type="evidence" value="ECO:0007669"/>
    <property type="project" value="UniProtKB-EC"/>
</dbReference>
<reference evidence="7" key="1">
    <citation type="journal article" date="2018" name="Nat. Microbiol.">
        <title>Leveraging single-cell genomics to expand the fungal tree of life.</title>
        <authorList>
            <person name="Ahrendt S.R."/>
            <person name="Quandt C.A."/>
            <person name="Ciobanu D."/>
            <person name="Clum A."/>
            <person name="Salamov A."/>
            <person name="Andreopoulos B."/>
            <person name="Cheng J.F."/>
            <person name="Woyke T."/>
            <person name="Pelin A."/>
            <person name="Henrissat B."/>
            <person name="Reynolds N.K."/>
            <person name="Benny G.L."/>
            <person name="Smith M.E."/>
            <person name="James T.Y."/>
            <person name="Grigoriev I.V."/>
        </authorList>
    </citation>
    <scope>NUCLEOTIDE SEQUENCE [LARGE SCALE GENOMIC DNA]</scope>
    <source>
        <strain evidence="7">Baker2002</strain>
    </source>
</reference>
<gene>
    <name evidence="6" type="ORF">METBISCDRAFT_30131</name>
</gene>
<dbReference type="Proteomes" id="UP000268321">
    <property type="component" value="Unassembled WGS sequence"/>
</dbReference>
<dbReference type="Pfam" id="PF00185">
    <property type="entry name" value="OTCace"/>
    <property type="match status" value="1"/>
</dbReference>
<dbReference type="SUPFAM" id="SSF53671">
    <property type="entry name" value="Aspartate/ornithine carbamoyltransferase"/>
    <property type="match status" value="1"/>
</dbReference>
<dbReference type="Gene3D" id="3.40.50.1370">
    <property type="entry name" value="Aspartate/ornithine carbamoyltransferase"/>
    <property type="match status" value="2"/>
</dbReference>
<feature type="domain" description="Aspartate/ornithine carbamoyltransferase Asp/Orn-binding" evidence="4">
    <location>
        <begin position="150"/>
        <end position="295"/>
    </location>
</feature>
<dbReference type="EMBL" id="ML004440">
    <property type="protein sequence ID" value="RKP31556.1"/>
    <property type="molecule type" value="Genomic_DNA"/>
</dbReference>
<dbReference type="AlphaFoldDB" id="A0A4P9ZEW1"/>
<dbReference type="OrthoDB" id="10252326at2759"/>
<dbReference type="GO" id="GO:0016597">
    <property type="term" value="F:amino acid binding"/>
    <property type="evidence" value="ECO:0007669"/>
    <property type="project" value="InterPro"/>
</dbReference>
<dbReference type="PROSITE" id="PS00097">
    <property type="entry name" value="CARBAMOYLTRANSFERASE"/>
    <property type="match status" value="1"/>
</dbReference>